<gene>
    <name evidence="2" type="ORF">PHISCL_07459</name>
</gene>
<feature type="compositionally biased region" description="Basic and acidic residues" evidence="1">
    <location>
        <begin position="365"/>
        <end position="374"/>
    </location>
</feature>
<dbReference type="Proteomes" id="UP000266188">
    <property type="component" value="Unassembled WGS sequence"/>
</dbReference>
<feature type="compositionally biased region" description="Basic and acidic residues" evidence="1">
    <location>
        <begin position="321"/>
        <end position="330"/>
    </location>
</feature>
<protein>
    <submittedName>
        <fullName evidence="2">GPI-anchored cell surface glycoprotein</fullName>
    </submittedName>
</protein>
<dbReference type="AlphaFoldDB" id="A0A3A2ZAN6"/>
<keyword evidence="3" id="KW-1185">Reference proteome</keyword>
<feature type="region of interest" description="Disordered" evidence="1">
    <location>
        <begin position="233"/>
        <end position="252"/>
    </location>
</feature>
<sequence>MGVVVTERGRRSRKSMPAKMNGAGAAVSTPKNQVISTPTLLKSNSHDTILDTENTAPEDYFFEYDSEPYGGFGLDGTGDSPVSHDSGNRMSSRLRKPSARALESMASQKRVAKTRAASKKAETPNGQTASSTPGPSDGRARIRPSRLYLAAATAVSDDYDPHPDALAMLDRMREEFRSKHQLVDRPAEQPVSRSDVQLNDQVEKEEEARPAANIAQKIDTNIVDTDEYEMVPPDYELYRPPNTYGDDKLPAPPIRMRSLKQAKKDIQFGFPPRIRQKNYPRNKAFMLEDVERFSAIMSAEQRNIEFPATISTEDLHALILEKDPEYDSRGYLRRPGVPTDTGETGTDDNRTGKTRKRSRVTGTTDKSHEEGDSRPKRRRTVAPVKAREEEAGNPRRTRGRASTTGQDDLKAPKKHGRTETPVEEVQRSPKRRRQAEPIGNEDEKPELARKKRRTTVPAAATENNEELTQPKSKTVRKTDQEKDQPQKKRRGDAATKKTTQELPQDNHAAKNTGQKPPRGNTKAKKTTQDLPQENTAAKNTGEGLSQGTTATKKTGNKLLLKNYPIKKEFQNKQKIRRPETPAPASSAEGPTSTAETPAFTPPEENQQKKIMLKFKVQKN</sequence>
<accession>A0A3A2ZAN6</accession>
<dbReference type="STRING" id="2070753.A0A3A2ZAN6"/>
<feature type="compositionally biased region" description="Basic and acidic residues" evidence="1">
    <location>
        <begin position="476"/>
        <end position="499"/>
    </location>
</feature>
<feature type="compositionally biased region" description="Polar residues" evidence="1">
    <location>
        <begin position="500"/>
        <end position="514"/>
    </location>
</feature>
<feature type="region of interest" description="Disordered" evidence="1">
    <location>
        <begin position="1"/>
        <end position="31"/>
    </location>
</feature>
<feature type="compositionally biased region" description="Basic and acidic residues" evidence="1">
    <location>
        <begin position="565"/>
        <end position="579"/>
    </location>
</feature>
<proteinExistence type="predicted"/>
<feature type="compositionally biased region" description="Basic and acidic residues" evidence="1">
    <location>
        <begin position="407"/>
        <end position="427"/>
    </location>
</feature>
<feature type="region of interest" description="Disordered" evidence="1">
    <location>
        <begin position="71"/>
        <end position="143"/>
    </location>
</feature>
<evidence type="ECO:0000256" key="1">
    <source>
        <dbReference type="SAM" id="MobiDB-lite"/>
    </source>
</evidence>
<feature type="compositionally biased region" description="Basic and acidic residues" evidence="1">
    <location>
        <begin position="178"/>
        <end position="187"/>
    </location>
</feature>
<evidence type="ECO:0000313" key="3">
    <source>
        <dbReference type="Proteomes" id="UP000266188"/>
    </source>
</evidence>
<evidence type="ECO:0000313" key="2">
    <source>
        <dbReference type="EMBL" id="RJE20199.1"/>
    </source>
</evidence>
<feature type="region of interest" description="Disordered" evidence="1">
    <location>
        <begin position="178"/>
        <end position="210"/>
    </location>
</feature>
<feature type="compositionally biased region" description="Polar residues" evidence="1">
    <location>
        <begin position="191"/>
        <end position="200"/>
    </location>
</feature>
<reference evidence="3" key="1">
    <citation type="submission" date="2017-02" db="EMBL/GenBank/DDBJ databases">
        <authorList>
            <person name="Tafer H."/>
            <person name="Lopandic K."/>
        </authorList>
    </citation>
    <scope>NUCLEOTIDE SEQUENCE [LARGE SCALE GENOMIC DNA]</scope>
    <source>
        <strain evidence="3">CBS 366.77</strain>
    </source>
</reference>
<feature type="compositionally biased region" description="Polar residues" evidence="1">
    <location>
        <begin position="528"/>
        <end position="546"/>
    </location>
</feature>
<organism evidence="2 3">
    <name type="scientific">Aspergillus sclerotialis</name>
    <dbReference type="NCBI Taxonomy" id="2070753"/>
    <lineage>
        <taxon>Eukaryota</taxon>
        <taxon>Fungi</taxon>
        <taxon>Dikarya</taxon>
        <taxon>Ascomycota</taxon>
        <taxon>Pezizomycotina</taxon>
        <taxon>Eurotiomycetes</taxon>
        <taxon>Eurotiomycetidae</taxon>
        <taxon>Eurotiales</taxon>
        <taxon>Aspergillaceae</taxon>
        <taxon>Aspergillus</taxon>
        <taxon>Aspergillus subgen. Polypaecilum</taxon>
    </lineage>
</organism>
<dbReference type="OrthoDB" id="4505596at2759"/>
<name>A0A3A2ZAN6_9EURO</name>
<comment type="caution">
    <text evidence="2">The sequence shown here is derived from an EMBL/GenBank/DDBJ whole genome shotgun (WGS) entry which is preliminary data.</text>
</comment>
<dbReference type="EMBL" id="MVGC01000329">
    <property type="protein sequence ID" value="RJE20199.1"/>
    <property type="molecule type" value="Genomic_DNA"/>
</dbReference>
<feature type="compositionally biased region" description="Polar residues" evidence="1">
    <location>
        <begin position="124"/>
        <end position="134"/>
    </location>
</feature>
<feature type="compositionally biased region" description="Low complexity" evidence="1">
    <location>
        <begin position="547"/>
        <end position="562"/>
    </location>
</feature>
<feature type="region of interest" description="Disordered" evidence="1">
    <location>
        <begin position="321"/>
        <end position="607"/>
    </location>
</feature>